<reference evidence="2" key="1">
    <citation type="submission" date="2022-11" db="UniProtKB">
        <authorList>
            <consortium name="WormBaseParasite"/>
        </authorList>
    </citation>
    <scope>IDENTIFICATION</scope>
</reference>
<evidence type="ECO:0000313" key="1">
    <source>
        <dbReference type="Proteomes" id="UP000887580"/>
    </source>
</evidence>
<accession>A0AC35GEX2</accession>
<dbReference type="WBParaSite" id="PS1159_v2.g4451.t1">
    <property type="protein sequence ID" value="PS1159_v2.g4451.t1"/>
    <property type="gene ID" value="PS1159_v2.g4451"/>
</dbReference>
<sequence length="73" mass="8874">MHRWRKQFSDQQHGILIGHLKRLEEEIVKLRMFVKQLSSGLACREAMIFTSDTEFHTDERFIEWLTLWNPTEK</sequence>
<evidence type="ECO:0000313" key="2">
    <source>
        <dbReference type="WBParaSite" id="PS1159_v2.g4451.t1"/>
    </source>
</evidence>
<protein>
    <submittedName>
        <fullName evidence="2">Transposase</fullName>
    </submittedName>
</protein>
<name>A0AC35GEX2_9BILA</name>
<organism evidence="1 2">
    <name type="scientific">Panagrolaimus sp. PS1159</name>
    <dbReference type="NCBI Taxonomy" id="55785"/>
    <lineage>
        <taxon>Eukaryota</taxon>
        <taxon>Metazoa</taxon>
        <taxon>Ecdysozoa</taxon>
        <taxon>Nematoda</taxon>
        <taxon>Chromadorea</taxon>
        <taxon>Rhabditida</taxon>
        <taxon>Tylenchina</taxon>
        <taxon>Panagrolaimomorpha</taxon>
        <taxon>Panagrolaimoidea</taxon>
        <taxon>Panagrolaimidae</taxon>
        <taxon>Panagrolaimus</taxon>
    </lineage>
</organism>
<dbReference type="Proteomes" id="UP000887580">
    <property type="component" value="Unplaced"/>
</dbReference>
<proteinExistence type="predicted"/>